<dbReference type="InterPro" id="IPR011260">
    <property type="entry name" value="RNAP_asu_C"/>
</dbReference>
<dbReference type="STRING" id="425400.LS65_04435"/>
<sequence length="335" mass="37487">MNMIKTEPYIPTEIKADPVSANRTKISIYPFESGYAITLAHPIRRLLLSSSVGYAPTALKIQGVLHEFDSIRGIVEDVSHFISNLKNIRFLIKDKTLDSVQLQYDFKGPMVLNANELANDVVEIVNPDAYLATINENADISFSLIIQKGIGYVPSEHIRGKIAEDYIPLDAYFTPVKKAVYEIENVLVEDNPNYEKIIFDIETDGQIDPLTAFKEAVAIMHKQMSIFGIDLSATSSSTKNIAENSGELKTLMIKIDTLNLSARCFNCLDRSGLKYVGELVIMSENELKNIKNMGKKSYDEIADKLYELGYPVGGEIAEDILQLLNRKLAKIKNNQ</sequence>
<dbReference type="SUPFAM" id="SSF47789">
    <property type="entry name" value="C-terminal domain of RNA polymerase alpha subunit"/>
    <property type="match status" value="1"/>
</dbReference>
<evidence type="ECO:0000256" key="3">
    <source>
        <dbReference type="ARBA" id="ARBA00015972"/>
    </source>
</evidence>
<dbReference type="Pfam" id="PF03118">
    <property type="entry name" value="RNA_pol_A_CTD"/>
    <property type="match status" value="1"/>
</dbReference>
<evidence type="ECO:0000256" key="9">
    <source>
        <dbReference type="ARBA" id="ARBA00033070"/>
    </source>
</evidence>
<feature type="region of interest" description="Alpha C-terminal domain (alpha-CTD)" evidence="11">
    <location>
        <begin position="248"/>
        <end position="335"/>
    </location>
</feature>
<proteinExistence type="inferred from homology"/>
<evidence type="ECO:0000256" key="2">
    <source>
        <dbReference type="ARBA" id="ARBA00012418"/>
    </source>
</evidence>
<dbReference type="GO" id="GO:0003677">
    <property type="term" value="F:DNA binding"/>
    <property type="evidence" value="ECO:0007669"/>
    <property type="project" value="UniProtKB-UniRule"/>
</dbReference>
<dbReference type="OrthoDB" id="9805706at2"/>
<name>A0A4U8TNX6_9HELI</name>
<dbReference type="AlphaFoldDB" id="A0A4U8TNX6"/>
<dbReference type="GO" id="GO:0005737">
    <property type="term" value="C:cytoplasm"/>
    <property type="evidence" value="ECO:0007669"/>
    <property type="project" value="UniProtKB-ARBA"/>
</dbReference>
<dbReference type="GO" id="GO:0006351">
    <property type="term" value="P:DNA-templated transcription"/>
    <property type="evidence" value="ECO:0007669"/>
    <property type="project" value="UniProtKB-UniRule"/>
</dbReference>
<dbReference type="RefSeq" id="WP_034361522.1">
    <property type="nucleotide sequence ID" value="NZ_CAJUDB010000007.1"/>
</dbReference>
<evidence type="ECO:0000259" key="12">
    <source>
        <dbReference type="SMART" id="SM00662"/>
    </source>
</evidence>
<dbReference type="GO" id="GO:0000428">
    <property type="term" value="C:DNA-directed RNA polymerase complex"/>
    <property type="evidence" value="ECO:0007669"/>
    <property type="project" value="UniProtKB-KW"/>
</dbReference>
<keyword evidence="14" id="KW-1185">Reference proteome</keyword>
<dbReference type="InterPro" id="IPR011773">
    <property type="entry name" value="DNA-dir_RpoA"/>
</dbReference>
<evidence type="ECO:0000256" key="6">
    <source>
        <dbReference type="ARBA" id="ARBA00022695"/>
    </source>
</evidence>
<dbReference type="InterPro" id="IPR036603">
    <property type="entry name" value="RBP11-like"/>
</dbReference>
<dbReference type="Proteomes" id="UP000029707">
    <property type="component" value="Unassembled WGS sequence"/>
</dbReference>
<dbReference type="GO" id="GO:0003899">
    <property type="term" value="F:DNA-directed RNA polymerase activity"/>
    <property type="evidence" value="ECO:0007669"/>
    <property type="project" value="UniProtKB-UniRule"/>
</dbReference>
<comment type="caution">
    <text evidence="13">The sequence shown here is derived from an EMBL/GenBank/DDBJ whole genome shotgun (WGS) entry which is preliminary data.</text>
</comment>
<comment type="catalytic activity">
    <reaction evidence="10 11">
        <text>RNA(n) + a ribonucleoside 5'-triphosphate = RNA(n+1) + diphosphate</text>
        <dbReference type="Rhea" id="RHEA:21248"/>
        <dbReference type="Rhea" id="RHEA-COMP:14527"/>
        <dbReference type="Rhea" id="RHEA-COMP:17342"/>
        <dbReference type="ChEBI" id="CHEBI:33019"/>
        <dbReference type="ChEBI" id="CHEBI:61557"/>
        <dbReference type="ChEBI" id="CHEBI:140395"/>
        <dbReference type="EC" id="2.7.7.6"/>
    </reaction>
</comment>
<evidence type="ECO:0000313" key="14">
    <source>
        <dbReference type="Proteomes" id="UP000029707"/>
    </source>
</evidence>
<dbReference type="SUPFAM" id="SSF56553">
    <property type="entry name" value="Insert subdomain of RNA polymerase alpha subunit"/>
    <property type="match status" value="1"/>
</dbReference>
<keyword evidence="4 11" id="KW-0240">DNA-directed RNA polymerase</keyword>
<dbReference type="GO" id="GO:0046983">
    <property type="term" value="F:protein dimerization activity"/>
    <property type="evidence" value="ECO:0007669"/>
    <property type="project" value="InterPro"/>
</dbReference>
<evidence type="ECO:0000256" key="7">
    <source>
        <dbReference type="ARBA" id="ARBA00023163"/>
    </source>
</evidence>
<dbReference type="NCBIfam" id="NF003519">
    <property type="entry name" value="PRK05182.2-5"/>
    <property type="match status" value="1"/>
</dbReference>
<dbReference type="EMBL" id="JRMQ02000007">
    <property type="protein sequence ID" value="TLE01499.1"/>
    <property type="molecule type" value="Genomic_DNA"/>
</dbReference>
<evidence type="ECO:0000256" key="5">
    <source>
        <dbReference type="ARBA" id="ARBA00022679"/>
    </source>
</evidence>
<dbReference type="CDD" id="cd06928">
    <property type="entry name" value="RNAP_alpha_NTD"/>
    <property type="match status" value="1"/>
</dbReference>
<accession>A0A4U8TNX6</accession>
<dbReference type="InterPro" id="IPR036643">
    <property type="entry name" value="RNApol_insert_sf"/>
</dbReference>
<dbReference type="EC" id="2.7.7.6" evidence="2 11"/>
<dbReference type="Gene3D" id="3.30.1360.10">
    <property type="entry name" value="RNA polymerase, RBP11-like subunit"/>
    <property type="match status" value="1"/>
</dbReference>
<evidence type="ECO:0000256" key="4">
    <source>
        <dbReference type="ARBA" id="ARBA00022478"/>
    </source>
</evidence>
<dbReference type="InterPro" id="IPR011262">
    <property type="entry name" value="DNA-dir_RNA_pol_insert"/>
</dbReference>
<dbReference type="GeneID" id="82321532"/>
<reference evidence="13 14" key="1">
    <citation type="journal article" date="2014" name="Genome Announc.">
        <title>Draft genome sequences of eight enterohepatic helicobacter species isolated from both laboratory and wild rodents.</title>
        <authorList>
            <person name="Sheh A."/>
            <person name="Shen Z."/>
            <person name="Fox J.G."/>
        </authorList>
    </citation>
    <scope>NUCLEOTIDE SEQUENCE [LARGE SCALE GENOMIC DNA]</scope>
    <source>
        <strain evidence="13 14">MIT 01-6451</strain>
    </source>
</reference>
<dbReference type="SMART" id="SM00662">
    <property type="entry name" value="RPOLD"/>
    <property type="match status" value="1"/>
</dbReference>
<dbReference type="Pfam" id="PF01193">
    <property type="entry name" value="RNA_pol_L"/>
    <property type="match status" value="1"/>
</dbReference>
<evidence type="ECO:0000256" key="10">
    <source>
        <dbReference type="ARBA" id="ARBA00048552"/>
    </source>
</evidence>
<keyword evidence="5 11" id="KW-0808">Transferase</keyword>
<protein>
    <recommendedName>
        <fullName evidence="3 11">DNA-directed RNA polymerase subunit alpha</fullName>
        <shortName evidence="11">RNAP subunit alpha</shortName>
        <ecNumber evidence="2 11">2.7.7.6</ecNumber>
    </recommendedName>
    <alternativeName>
        <fullName evidence="9 11">RNA polymerase subunit alpha</fullName>
    </alternativeName>
    <alternativeName>
        <fullName evidence="8 11">Transcriptase subunit alpha</fullName>
    </alternativeName>
</protein>
<keyword evidence="7 11" id="KW-0804">Transcription</keyword>
<feature type="region of interest" description="Alpha N-terminal domain (alpha-NTD)" evidence="11">
    <location>
        <begin position="1"/>
        <end position="232"/>
    </location>
</feature>
<dbReference type="Gene3D" id="1.10.150.20">
    <property type="entry name" value="5' to 3' exonuclease, C-terminal subdomain"/>
    <property type="match status" value="1"/>
</dbReference>
<dbReference type="NCBIfam" id="TIGR02027">
    <property type="entry name" value="rpoA"/>
    <property type="match status" value="1"/>
</dbReference>
<comment type="domain">
    <text evidence="11">The N-terminal domain is essential for RNAP assembly and basal transcription, whereas the C-terminal domain is involved in interaction with transcriptional regulators and with upstream promoter elements.</text>
</comment>
<dbReference type="Pfam" id="PF01000">
    <property type="entry name" value="RNA_pol_A_bac"/>
    <property type="match status" value="1"/>
</dbReference>
<evidence type="ECO:0000313" key="13">
    <source>
        <dbReference type="EMBL" id="TLE01499.1"/>
    </source>
</evidence>
<dbReference type="HAMAP" id="MF_00059">
    <property type="entry name" value="RNApol_bact_RpoA"/>
    <property type="match status" value="1"/>
</dbReference>
<dbReference type="SUPFAM" id="SSF55257">
    <property type="entry name" value="RBP11-like subunits of RNA polymerase"/>
    <property type="match status" value="1"/>
</dbReference>
<feature type="domain" description="DNA-directed RNA polymerase RpoA/D/Rpb3-type" evidence="12">
    <location>
        <begin position="23"/>
        <end position="230"/>
    </location>
</feature>
<gene>
    <name evidence="11" type="primary">rpoA</name>
    <name evidence="13" type="ORF">LS65_005950</name>
</gene>
<organism evidence="13 14">
    <name type="scientific">Helicobacter japonicus</name>
    <dbReference type="NCBI Taxonomy" id="425400"/>
    <lineage>
        <taxon>Bacteria</taxon>
        <taxon>Pseudomonadati</taxon>
        <taxon>Campylobacterota</taxon>
        <taxon>Epsilonproteobacteria</taxon>
        <taxon>Campylobacterales</taxon>
        <taxon>Helicobacteraceae</taxon>
        <taxon>Helicobacter</taxon>
    </lineage>
</organism>
<keyword evidence="6 11" id="KW-0548">Nucleotidyltransferase</keyword>
<evidence type="ECO:0000256" key="8">
    <source>
        <dbReference type="ARBA" id="ARBA00032524"/>
    </source>
</evidence>
<evidence type="ECO:0000256" key="1">
    <source>
        <dbReference type="ARBA" id="ARBA00007123"/>
    </source>
</evidence>
<dbReference type="NCBIfam" id="NF003517">
    <property type="entry name" value="PRK05182.2-3"/>
    <property type="match status" value="1"/>
</dbReference>
<comment type="subunit">
    <text evidence="11">Homodimer. The RNAP catalytic core consists of 2 alpha, 1 beta, 1 beta' and 1 omega subunit. When a sigma factor is associated with the core the holoenzyme is formed, which can initiate transcription.</text>
</comment>
<dbReference type="Gene3D" id="2.170.120.12">
    <property type="entry name" value="DNA-directed RNA polymerase, insert domain"/>
    <property type="match status" value="1"/>
</dbReference>
<evidence type="ECO:0000256" key="11">
    <source>
        <dbReference type="HAMAP-Rule" id="MF_00059"/>
    </source>
</evidence>
<dbReference type="InterPro" id="IPR011263">
    <property type="entry name" value="DNA-dir_RNA_pol_RpoA/D/Rpb3"/>
</dbReference>
<comment type="function">
    <text evidence="11">DNA-dependent RNA polymerase catalyzes the transcription of DNA into RNA using the four ribonucleoside triphosphates as substrates.</text>
</comment>
<comment type="similarity">
    <text evidence="1 11">Belongs to the RNA polymerase alpha chain family.</text>
</comment>